<dbReference type="SUPFAM" id="SSF52507">
    <property type="entry name" value="Homo-oligomeric flavin-containing Cys decarboxylases, HFCD"/>
    <property type="match status" value="1"/>
</dbReference>
<evidence type="ECO:0000256" key="1">
    <source>
        <dbReference type="ARBA" id="ARBA00022602"/>
    </source>
</evidence>
<dbReference type="Pfam" id="PF02441">
    <property type="entry name" value="Flavoprotein"/>
    <property type="match status" value="1"/>
</dbReference>
<dbReference type="STRING" id="1423734.FC83_GL003309"/>
<evidence type="ECO:0000256" key="5">
    <source>
        <dbReference type="ARBA" id="ARBA00050612"/>
    </source>
</evidence>
<feature type="binding site" evidence="7">
    <location>
        <position position="37"/>
    </location>
    <ligand>
        <name>FMN</name>
        <dbReference type="ChEBI" id="CHEBI:58210"/>
    </ligand>
</feature>
<dbReference type="NCBIfam" id="TIGR00421">
    <property type="entry name" value="ubiX_pad"/>
    <property type="match status" value="1"/>
</dbReference>
<comment type="similarity">
    <text evidence="6 7">Belongs to the UbiX/PAD1 family.</text>
</comment>
<comment type="catalytic activity">
    <reaction evidence="5 7">
        <text>dimethylallyl phosphate + FMNH2 = prenylated FMNH2 + phosphate</text>
        <dbReference type="Rhea" id="RHEA:37743"/>
        <dbReference type="ChEBI" id="CHEBI:43474"/>
        <dbReference type="ChEBI" id="CHEBI:57618"/>
        <dbReference type="ChEBI" id="CHEBI:87467"/>
        <dbReference type="ChEBI" id="CHEBI:88052"/>
        <dbReference type="EC" id="2.5.1.129"/>
    </reaction>
</comment>
<evidence type="ECO:0000256" key="2">
    <source>
        <dbReference type="ARBA" id="ARBA00022630"/>
    </source>
</evidence>
<dbReference type="HAMAP" id="MF_01984">
    <property type="entry name" value="ubiX_pad"/>
    <property type="match status" value="1"/>
</dbReference>
<accession>X0PR64</accession>
<feature type="binding site" evidence="7">
    <location>
        <begin position="88"/>
        <end position="91"/>
    </location>
    <ligand>
        <name>FMN</name>
        <dbReference type="ChEBI" id="CHEBI:58210"/>
    </ligand>
</feature>
<dbReference type="EMBL" id="AZGA01000057">
    <property type="protein sequence ID" value="KRM33225.1"/>
    <property type="molecule type" value="Genomic_DNA"/>
</dbReference>
<proteinExistence type="inferred from homology"/>
<feature type="domain" description="Flavoprotein" evidence="8">
    <location>
        <begin position="2"/>
        <end position="165"/>
    </location>
</feature>
<keyword evidence="1 7" id="KW-0637">Prenyltransferase</keyword>
<evidence type="ECO:0000256" key="6">
    <source>
        <dbReference type="ARBA" id="ARBA00060793"/>
    </source>
</evidence>
<dbReference type="eggNOG" id="COG0163">
    <property type="taxonomic scope" value="Bacteria"/>
</dbReference>
<evidence type="ECO:0000256" key="3">
    <source>
        <dbReference type="ARBA" id="ARBA00022643"/>
    </source>
</evidence>
<dbReference type="GO" id="GO:0106141">
    <property type="term" value="F:flavin prenyltransferase activity"/>
    <property type="evidence" value="ECO:0007669"/>
    <property type="project" value="UniProtKB-EC"/>
</dbReference>
<dbReference type="GO" id="GO:0016829">
    <property type="term" value="F:lyase activity"/>
    <property type="evidence" value="ECO:0007669"/>
    <property type="project" value="UniProtKB-KW"/>
</dbReference>
<dbReference type="EC" id="2.5.1.129" evidence="7"/>
<comment type="function">
    <text evidence="7">Flavin prenyltransferase that catalyzes the synthesis of the prenylated FMN cofactor (prenyl-FMN) for 4-hydroxy-3-polyprenylbenzoic acid decarboxylase UbiD. The prenyltransferase is metal-independent and links a dimethylallyl moiety from dimethylallyl monophosphate (DMAP) to the flavin N5 and C6 atoms of FMN.</text>
</comment>
<name>X0PR64_9LACO</name>
<dbReference type="OrthoDB" id="9781577at2"/>
<comment type="caution">
    <text evidence="7">Lacks conserved residue(s) required for the propagation of feature annotation.</text>
</comment>
<evidence type="ECO:0000259" key="8">
    <source>
        <dbReference type="Pfam" id="PF02441"/>
    </source>
</evidence>
<reference evidence="9 10" key="1">
    <citation type="journal article" date="2015" name="Genome Announc.">
        <title>Expanding the biotechnology potential of lactobacilli through comparative genomics of 213 strains and associated genera.</title>
        <authorList>
            <person name="Sun Z."/>
            <person name="Harris H.M."/>
            <person name="McCann A."/>
            <person name="Guo C."/>
            <person name="Argimon S."/>
            <person name="Zhang W."/>
            <person name="Yang X."/>
            <person name="Jeffery I.B."/>
            <person name="Cooney J.C."/>
            <person name="Kagawa T.F."/>
            <person name="Liu W."/>
            <person name="Song Y."/>
            <person name="Salvetti E."/>
            <person name="Wrobel A."/>
            <person name="Rasinkangas P."/>
            <person name="Parkhill J."/>
            <person name="Rea M.C."/>
            <person name="O'Sullivan O."/>
            <person name="Ritari J."/>
            <person name="Douillard F.P."/>
            <person name="Paul Ross R."/>
            <person name="Yang R."/>
            <person name="Briner A.E."/>
            <person name="Felis G.E."/>
            <person name="de Vos W.M."/>
            <person name="Barrangou R."/>
            <person name="Klaenhammer T.R."/>
            <person name="Caufield P.W."/>
            <person name="Cui Y."/>
            <person name="Zhang H."/>
            <person name="O'Toole P.W."/>
        </authorList>
    </citation>
    <scope>NUCLEOTIDE SEQUENCE [LARGE SCALE GENOMIC DNA]</scope>
    <source>
        <strain evidence="9 10">DSM 18527</strain>
    </source>
</reference>
<organism evidence="9 10">
    <name type="scientific">Agrilactobacillus composti DSM 18527 = JCM 14202</name>
    <dbReference type="NCBI Taxonomy" id="1423734"/>
    <lineage>
        <taxon>Bacteria</taxon>
        <taxon>Bacillati</taxon>
        <taxon>Bacillota</taxon>
        <taxon>Bacilli</taxon>
        <taxon>Lactobacillales</taxon>
        <taxon>Lactobacillaceae</taxon>
        <taxon>Agrilactobacillus</taxon>
    </lineage>
</organism>
<keyword evidence="2 7" id="KW-0285">Flavoprotein</keyword>
<sequence length="187" mass="20352">MKKIVVAMTGASGVIYGLDLLRHLQAIPSVETHLVLSPWAKKNIQLETDLTLQQVQDLSDVVYHDNDQGAAIASGSFLHDGMVIVPASMKTVAEIAYGFGENLIGRAADVTIKECRPLIIVPRETPLSVIHLENLTKLAKLGAQIIPPIPSFYTQPKTIADLVTKQTMHLLDALKIPNDLAQRWTGG</sequence>
<evidence type="ECO:0000313" key="10">
    <source>
        <dbReference type="Proteomes" id="UP000051236"/>
    </source>
</evidence>
<feature type="binding site" evidence="7">
    <location>
        <begin position="10"/>
        <end position="12"/>
    </location>
    <ligand>
        <name>FMN</name>
        <dbReference type="ChEBI" id="CHEBI:58210"/>
    </ligand>
</feature>
<dbReference type="Gene3D" id="3.40.50.1950">
    <property type="entry name" value="Flavin prenyltransferase-like"/>
    <property type="match status" value="1"/>
</dbReference>
<dbReference type="Proteomes" id="UP000051236">
    <property type="component" value="Unassembled WGS sequence"/>
</dbReference>
<feature type="binding site" evidence="7">
    <location>
        <position position="123"/>
    </location>
    <ligand>
        <name>FMN</name>
        <dbReference type="ChEBI" id="CHEBI:58210"/>
    </ligand>
</feature>
<keyword evidence="4 7" id="KW-0808">Transferase</keyword>
<keyword evidence="10" id="KW-1185">Reference proteome</keyword>
<comment type="caution">
    <text evidence="9">The sequence shown here is derived from an EMBL/GenBank/DDBJ whole genome shotgun (WGS) entry which is preliminary data.</text>
</comment>
<dbReference type="FunFam" id="3.40.50.1950:FF:000001">
    <property type="entry name" value="Flavin prenyltransferase UbiX"/>
    <property type="match status" value="1"/>
</dbReference>
<feature type="binding site" evidence="7">
    <location>
        <position position="153"/>
    </location>
    <ligand>
        <name>dimethylallyl phosphate</name>
        <dbReference type="ChEBI" id="CHEBI:88052"/>
    </ligand>
</feature>
<keyword evidence="9" id="KW-0456">Lyase</keyword>
<protein>
    <recommendedName>
        <fullName evidence="7">Flavin prenyltransferase UbiX</fullName>
        <ecNumber evidence="7">2.5.1.129</ecNumber>
    </recommendedName>
</protein>
<dbReference type="InterPro" id="IPR003382">
    <property type="entry name" value="Flavoprotein"/>
</dbReference>
<evidence type="ECO:0000313" key="9">
    <source>
        <dbReference type="EMBL" id="KRM33225.1"/>
    </source>
</evidence>
<dbReference type="AlphaFoldDB" id="X0PR64"/>
<gene>
    <name evidence="7" type="primary">ubiX</name>
    <name evidence="9" type="ORF">FC83_GL003309</name>
</gene>
<evidence type="ECO:0000256" key="7">
    <source>
        <dbReference type="HAMAP-Rule" id="MF_01984"/>
    </source>
</evidence>
<dbReference type="PATRIC" id="fig|1423734.3.peg.3361"/>
<dbReference type="InterPro" id="IPR004507">
    <property type="entry name" value="UbiX-like"/>
</dbReference>
<evidence type="ECO:0000256" key="4">
    <source>
        <dbReference type="ARBA" id="ARBA00022679"/>
    </source>
</evidence>
<dbReference type="InterPro" id="IPR036551">
    <property type="entry name" value="Flavin_trans-like"/>
</dbReference>
<dbReference type="NCBIfam" id="NF004685">
    <property type="entry name" value="PRK06029.1"/>
    <property type="match status" value="1"/>
</dbReference>
<dbReference type="RefSeq" id="WP_035453344.1">
    <property type="nucleotide sequence ID" value="NZ_AZGA01000057.1"/>
</dbReference>
<keyword evidence="3 7" id="KW-0288">FMN</keyword>